<dbReference type="PANTHER" id="PTHR43765">
    <property type="entry name" value="2-DEHYDROPANTOATE 2-REDUCTASE-RELATED"/>
    <property type="match status" value="1"/>
</dbReference>
<dbReference type="Pfam" id="PF02558">
    <property type="entry name" value="ApbA"/>
    <property type="match status" value="1"/>
</dbReference>
<dbReference type="InterPro" id="IPR003710">
    <property type="entry name" value="ApbA"/>
</dbReference>
<dbReference type="PANTHER" id="PTHR43765:SF2">
    <property type="entry name" value="2-DEHYDROPANTOATE 2-REDUCTASE"/>
    <property type="match status" value="1"/>
</dbReference>
<feature type="domain" description="Ketopantoate reductase N-terminal" evidence="6">
    <location>
        <begin position="11"/>
        <end position="181"/>
    </location>
</feature>
<evidence type="ECO:0000256" key="5">
    <source>
        <dbReference type="ARBA" id="ARBA00032024"/>
    </source>
</evidence>
<dbReference type="GO" id="GO:0005739">
    <property type="term" value="C:mitochondrion"/>
    <property type="evidence" value="ECO:0007669"/>
    <property type="project" value="TreeGrafter"/>
</dbReference>
<accession>A0A8H7ZVE0</accession>
<dbReference type="OrthoDB" id="73846at2759"/>
<gene>
    <name evidence="8" type="ORF">BJ554DRAFT_7831</name>
</gene>
<keyword evidence="9" id="KW-1185">Reference proteome</keyword>
<dbReference type="Gene3D" id="3.40.50.720">
    <property type="entry name" value="NAD(P)-binding Rossmann-like Domain"/>
    <property type="match status" value="1"/>
</dbReference>
<evidence type="ECO:0000313" key="9">
    <source>
        <dbReference type="Proteomes" id="UP000673691"/>
    </source>
</evidence>
<dbReference type="InterPro" id="IPR013752">
    <property type="entry name" value="KPA_reductase"/>
</dbReference>
<name>A0A8H7ZVE0_9FUNG</name>
<dbReference type="NCBIfam" id="TIGR00745">
    <property type="entry name" value="apbA_panE"/>
    <property type="match status" value="1"/>
</dbReference>
<dbReference type="InterPro" id="IPR050838">
    <property type="entry name" value="Ketopantoate_reductase"/>
</dbReference>
<dbReference type="InterPro" id="IPR008927">
    <property type="entry name" value="6-PGluconate_DH-like_C_sf"/>
</dbReference>
<dbReference type="InterPro" id="IPR013332">
    <property type="entry name" value="KPR_N"/>
</dbReference>
<sequence>MAGPAAAASRWYVLGPGAIGGLVAFHLRRAGHPVTLLLRGPPAPPREVSLTVIAAAAGGSGGDTPLRITVDAEQLAAASPAPASAPITRLLVTTKAPQALDAFSRVRGRLAPGASAAVVLLTNGWGLREAVLARFYGQAPPAPPSPRDAAPQFVLGTTTHGCYRRGPREVVHAGAGTMRFGLPLGTDASSSSSSSSSSGAAADAVAELYAALRDPLGAGAGPCDPEEMHALLLAKLAVNCCVNPLTALLRVRNGDLVRSAAGRFLMRRVAAEVAPVLRAKFSADVRGAAAAAASSRPVPAALLSGEALVEEAKAVCARTSRNFSSMYQDVHRRAPGSSAVTEIDAILGEAIAMGAAARRGSTSVLPAATAAMPWSRLVFACVKALERAATNGWTAPDDGDDSC</sequence>
<comment type="similarity">
    <text evidence="1">Belongs to the ketopantoate reductase family.</text>
</comment>
<dbReference type="EMBL" id="JAEFCI010005663">
    <property type="protein sequence ID" value="KAG5460156.1"/>
    <property type="molecule type" value="Genomic_DNA"/>
</dbReference>
<dbReference type="Gene3D" id="1.10.1040.10">
    <property type="entry name" value="N-(1-d-carboxylethyl)-l-norvaline Dehydrogenase, domain 2"/>
    <property type="match status" value="1"/>
</dbReference>
<evidence type="ECO:0000256" key="1">
    <source>
        <dbReference type="ARBA" id="ARBA00007870"/>
    </source>
</evidence>
<dbReference type="GO" id="GO:0008677">
    <property type="term" value="F:2-dehydropantoate 2-reductase activity"/>
    <property type="evidence" value="ECO:0007669"/>
    <property type="project" value="UniProtKB-EC"/>
</dbReference>
<protein>
    <recommendedName>
        <fullName evidence="2">2-dehydropantoate 2-reductase</fullName>
        <ecNumber evidence="2">1.1.1.169</ecNumber>
    </recommendedName>
    <alternativeName>
        <fullName evidence="5">Ketopantoate reductase</fullName>
    </alternativeName>
</protein>
<dbReference type="EC" id="1.1.1.169" evidence="2"/>
<comment type="caution">
    <text evidence="8">The sequence shown here is derived from an EMBL/GenBank/DDBJ whole genome shotgun (WGS) entry which is preliminary data.</text>
</comment>
<dbReference type="SUPFAM" id="SSF48179">
    <property type="entry name" value="6-phosphogluconate dehydrogenase C-terminal domain-like"/>
    <property type="match status" value="1"/>
</dbReference>
<dbReference type="Proteomes" id="UP000673691">
    <property type="component" value="Unassembled WGS sequence"/>
</dbReference>
<evidence type="ECO:0000256" key="4">
    <source>
        <dbReference type="ARBA" id="ARBA00023002"/>
    </source>
</evidence>
<reference evidence="8 9" key="1">
    <citation type="journal article" name="Sci. Rep.">
        <title>Genome-scale phylogenetic analyses confirm Olpidium as the closest living zoosporic fungus to the non-flagellated, terrestrial fungi.</title>
        <authorList>
            <person name="Chang Y."/>
            <person name="Rochon D."/>
            <person name="Sekimoto S."/>
            <person name="Wang Y."/>
            <person name="Chovatia M."/>
            <person name="Sandor L."/>
            <person name="Salamov A."/>
            <person name="Grigoriev I.V."/>
            <person name="Stajich J.E."/>
            <person name="Spatafora J.W."/>
        </authorList>
    </citation>
    <scope>NUCLEOTIDE SEQUENCE [LARGE SCALE GENOMIC DNA]</scope>
    <source>
        <strain evidence="8">S191</strain>
    </source>
</reference>
<dbReference type="Pfam" id="PF08546">
    <property type="entry name" value="ApbA_C"/>
    <property type="match status" value="1"/>
</dbReference>
<evidence type="ECO:0000259" key="7">
    <source>
        <dbReference type="Pfam" id="PF08546"/>
    </source>
</evidence>
<dbReference type="InterPro" id="IPR036291">
    <property type="entry name" value="NAD(P)-bd_dom_sf"/>
</dbReference>
<dbReference type="AlphaFoldDB" id="A0A8H7ZVE0"/>
<dbReference type="GO" id="GO:0050661">
    <property type="term" value="F:NADP binding"/>
    <property type="evidence" value="ECO:0007669"/>
    <property type="project" value="TreeGrafter"/>
</dbReference>
<feature type="domain" description="Ketopantoate reductase C-terminal" evidence="7">
    <location>
        <begin position="231"/>
        <end position="357"/>
    </location>
</feature>
<organism evidence="8 9">
    <name type="scientific">Olpidium bornovanus</name>
    <dbReference type="NCBI Taxonomy" id="278681"/>
    <lineage>
        <taxon>Eukaryota</taxon>
        <taxon>Fungi</taxon>
        <taxon>Fungi incertae sedis</taxon>
        <taxon>Olpidiomycota</taxon>
        <taxon>Olpidiomycotina</taxon>
        <taxon>Olpidiomycetes</taxon>
        <taxon>Olpidiales</taxon>
        <taxon>Olpidiaceae</taxon>
        <taxon>Olpidium</taxon>
    </lineage>
</organism>
<dbReference type="SUPFAM" id="SSF51735">
    <property type="entry name" value="NAD(P)-binding Rossmann-fold domains"/>
    <property type="match status" value="1"/>
</dbReference>
<dbReference type="GO" id="GO:0015940">
    <property type="term" value="P:pantothenate biosynthetic process"/>
    <property type="evidence" value="ECO:0007669"/>
    <property type="project" value="InterPro"/>
</dbReference>
<evidence type="ECO:0000256" key="3">
    <source>
        <dbReference type="ARBA" id="ARBA00022857"/>
    </source>
</evidence>
<proteinExistence type="inferred from homology"/>
<evidence type="ECO:0000256" key="2">
    <source>
        <dbReference type="ARBA" id="ARBA00013014"/>
    </source>
</evidence>
<evidence type="ECO:0000259" key="6">
    <source>
        <dbReference type="Pfam" id="PF02558"/>
    </source>
</evidence>
<dbReference type="InterPro" id="IPR013328">
    <property type="entry name" value="6PGD_dom2"/>
</dbReference>
<keyword evidence="4" id="KW-0560">Oxidoreductase</keyword>
<keyword evidence="3" id="KW-0521">NADP</keyword>
<evidence type="ECO:0000313" key="8">
    <source>
        <dbReference type="EMBL" id="KAG5460156.1"/>
    </source>
</evidence>